<evidence type="ECO:0000313" key="5">
    <source>
        <dbReference type="EMBL" id="GIH21350.1"/>
    </source>
</evidence>
<dbReference type="AlphaFoldDB" id="A0A8J3R4U9"/>
<gene>
    <name evidence="5" type="ORF">Raf01_95220</name>
</gene>
<organism evidence="5 6">
    <name type="scientific">Rugosimonospora africana</name>
    <dbReference type="NCBI Taxonomy" id="556532"/>
    <lineage>
        <taxon>Bacteria</taxon>
        <taxon>Bacillati</taxon>
        <taxon>Actinomycetota</taxon>
        <taxon>Actinomycetes</taxon>
        <taxon>Micromonosporales</taxon>
        <taxon>Micromonosporaceae</taxon>
        <taxon>Rugosimonospora</taxon>
    </lineage>
</organism>
<evidence type="ECO:0000256" key="3">
    <source>
        <dbReference type="SAM" id="MobiDB-lite"/>
    </source>
</evidence>
<proteinExistence type="predicted"/>
<evidence type="ECO:0000256" key="2">
    <source>
        <dbReference type="ARBA" id="ARBA00000751"/>
    </source>
</evidence>
<evidence type="ECO:0000259" key="4">
    <source>
        <dbReference type="Pfam" id="PF08719"/>
    </source>
</evidence>
<comment type="caution">
    <text evidence="5">The sequence shown here is derived from an EMBL/GenBank/DDBJ whole genome shotgun (WGS) entry which is preliminary data.</text>
</comment>
<reference evidence="5" key="1">
    <citation type="submission" date="2021-01" db="EMBL/GenBank/DDBJ databases">
        <title>Whole genome shotgun sequence of Rugosimonospora africana NBRC 104875.</title>
        <authorList>
            <person name="Komaki H."/>
            <person name="Tamura T."/>
        </authorList>
    </citation>
    <scope>NUCLEOTIDE SEQUENCE</scope>
    <source>
        <strain evidence="5">NBRC 104875</strain>
    </source>
</reference>
<dbReference type="Pfam" id="PF08719">
    <property type="entry name" value="NADAR"/>
    <property type="match status" value="1"/>
</dbReference>
<comment type="catalytic activity">
    <reaction evidence="2">
        <text>2,5-diamino-6-hydroxy-4-(5-phosphoribosylamino)-pyrimidine + H2O = 2,5,6-triamino-4-hydroxypyrimidine + D-ribose 5-phosphate</text>
        <dbReference type="Rhea" id="RHEA:23436"/>
        <dbReference type="ChEBI" id="CHEBI:15377"/>
        <dbReference type="ChEBI" id="CHEBI:58614"/>
        <dbReference type="ChEBI" id="CHEBI:78346"/>
        <dbReference type="ChEBI" id="CHEBI:137796"/>
    </reaction>
</comment>
<dbReference type="SUPFAM" id="SSF143990">
    <property type="entry name" value="YbiA-like"/>
    <property type="match status" value="1"/>
</dbReference>
<dbReference type="InterPro" id="IPR037238">
    <property type="entry name" value="YbiA-like_sf"/>
</dbReference>
<feature type="region of interest" description="Disordered" evidence="3">
    <location>
        <begin position="372"/>
        <end position="394"/>
    </location>
</feature>
<keyword evidence="6" id="KW-1185">Reference proteome</keyword>
<evidence type="ECO:0000313" key="6">
    <source>
        <dbReference type="Proteomes" id="UP000642748"/>
    </source>
</evidence>
<feature type="region of interest" description="Disordered" evidence="3">
    <location>
        <begin position="143"/>
        <end position="168"/>
    </location>
</feature>
<comment type="catalytic activity">
    <reaction evidence="1">
        <text>5-amino-6-(5-phospho-D-ribosylamino)uracil + H2O = 5,6-diaminouracil + D-ribose 5-phosphate</text>
        <dbReference type="Rhea" id="RHEA:55020"/>
        <dbReference type="ChEBI" id="CHEBI:15377"/>
        <dbReference type="ChEBI" id="CHEBI:46252"/>
        <dbReference type="ChEBI" id="CHEBI:58453"/>
        <dbReference type="ChEBI" id="CHEBI:78346"/>
    </reaction>
</comment>
<evidence type="ECO:0000256" key="1">
    <source>
        <dbReference type="ARBA" id="ARBA00000022"/>
    </source>
</evidence>
<dbReference type="Gene3D" id="1.10.357.40">
    <property type="entry name" value="YbiA-like"/>
    <property type="match status" value="1"/>
</dbReference>
<name>A0A8J3R4U9_9ACTN</name>
<feature type="compositionally biased region" description="Low complexity" evidence="3">
    <location>
        <begin position="143"/>
        <end position="157"/>
    </location>
</feature>
<dbReference type="EMBL" id="BONZ01000125">
    <property type="protein sequence ID" value="GIH21350.1"/>
    <property type="molecule type" value="Genomic_DNA"/>
</dbReference>
<feature type="domain" description="NADAR" evidence="4">
    <location>
        <begin position="5"/>
        <end position="140"/>
    </location>
</feature>
<dbReference type="Proteomes" id="UP000642748">
    <property type="component" value="Unassembled WGS sequence"/>
</dbReference>
<dbReference type="NCBIfam" id="TIGR02464">
    <property type="entry name" value="ribofla_fusion"/>
    <property type="match status" value="1"/>
</dbReference>
<sequence length="394" mass="44154">MKFPFFWGHRPQRDGLGAGCLSQWWPAAFTLDAVTYPTAEHFMMHCKALLFGDDETAARVLTAAHSGAAKTLGRQVRGFDETIWETRRYDIVVAGNTARFGQHPRLRDYLFSTRGCVLVEASPLDRVWGIGLVADDLRAAHPPQAWPQPARVRPNGRPGRGGRRQRRAPDTVVWGRMRARRHPRTTTHAAARLHDDAVSDTVHTVAVAALTSGIVALVIEYAAKPWLEVRKERILDRLRARDDLRKKLLNIVMLAKMLDHDRLPSAIPATARSRMLAQQERFYQQLVAEVEQLMPAMTSGAITYVSPIISRLYSYAGIINGIMLSERTRAEKGRVVVEATEPLLSYLSSRWFRPIQRLRSWFKVDAFLRGDAGSTESNSDTTREIASPGSPGLG</sequence>
<accession>A0A8J3R4U9</accession>
<dbReference type="InterPro" id="IPR012816">
    <property type="entry name" value="NADAR"/>
</dbReference>
<protein>
    <recommendedName>
        <fullName evidence="4">NADAR domain-containing protein</fullName>
    </recommendedName>
</protein>
<dbReference type="CDD" id="cd15457">
    <property type="entry name" value="NADAR"/>
    <property type="match status" value="1"/>
</dbReference>